<accession>A0A8J2SJ09</accession>
<keyword evidence="1" id="KW-0732">Signal</keyword>
<evidence type="ECO:0000313" key="3">
    <source>
        <dbReference type="Proteomes" id="UP000789595"/>
    </source>
</evidence>
<name>A0A8J2SJ09_9STRA</name>
<dbReference type="PANTHER" id="PTHR36348">
    <property type="entry name" value="EXPRESSED PROTEIN"/>
    <property type="match status" value="1"/>
</dbReference>
<keyword evidence="3" id="KW-1185">Reference proteome</keyword>
<proteinExistence type="predicted"/>
<dbReference type="Proteomes" id="UP000789595">
    <property type="component" value="Unassembled WGS sequence"/>
</dbReference>
<feature type="chain" id="PRO_5035303012" evidence="1">
    <location>
        <begin position="26"/>
        <end position="339"/>
    </location>
</feature>
<comment type="caution">
    <text evidence="2">The sequence shown here is derived from an EMBL/GenBank/DDBJ whole genome shotgun (WGS) entry which is preliminary data.</text>
</comment>
<dbReference type="AlphaFoldDB" id="A0A8J2SJ09"/>
<sequence length="339" mass="37103">MLRMQRLAFLLMAAAAAWQLPSLTARRPTLLRAETEAALAQGRTDALIKELADTEVFNLPAKVRQETILRQVGRPQFFLRIAELCDDADEEEREKLTALADNLAKTLTVVVESAEQKIDDSSAILQEVVASCAEPDGEFLVPLSEERFSSLQKAVWTKMEAGELGEIALSTVDAWAKKAQDDGLDGMVSILRKVLQLYASRVLRFDAALAAQQLAEMMPPDAAEKVDLSGDAPALHPDYAAAADLYEELLAGDADAWPRLLSERLNGDGAVKKRNVLAIVQAQIERVVLLQENGSFSQRVSAEFLRELVQQVEKNAPASEDDAFDAAAFVREQVLGDDA</sequence>
<feature type="signal peptide" evidence="1">
    <location>
        <begin position="1"/>
        <end position="25"/>
    </location>
</feature>
<organism evidence="2 3">
    <name type="scientific">Pelagomonas calceolata</name>
    <dbReference type="NCBI Taxonomy" id="35677"/>
    <lineage>
        <taxon>Eukaryota</taxon>
        <taxon>Sar</taxon>
        <taxon>Stramenopiles</taxon>
        <taxon>Ochrophyta</taxon>
        <taxon>Pelagophyceae</taxon>
        <taxon>Pelagomonadales</taxon>
        <taxon>Pelagomonadaceae</taxon>
        <taxon>Pelagomonas</taxon>
    </lineage>
</organism>
<gene>
    <name evidence="2" type="ORF">PECAL_2P12070</name>
</gene>
<evidence type="ECO:0000313" key="2">
    <source>
        <dbReference type="EMBL" id="CAH0368157.1"/>
    </source>
</evidence>
<reference evidence="2" key="1">
    <citation type="submission" date="2021-11" db="EMBL/GenBank/DDBJ databases">
        <authorList>
            <consortium name="Genoscope - CEA"/>
            <person name="William W."/>
        </authorList>
    </citation>
    <scope>NUCLEOTIDE SEQUENCE</scope>
</reference>
<dbReference type="OrthoDB" id="2020333at2759"/>
<protein>
    <submittedName>
        <fullName evidence="2">Uncharacterized protein</fullName>
    </submittedName>
</protein>
<dbReference type="EMBL" id="CAKKNE010000002">
    <property type="protein sequence ID" value="CAH0368157.1"/>
    <property type="molecule type" value="Genomic_DNA"/>
</dbReference>
<dbReference type="PANTHER" id="PTHR36348:SF1">
    <property type="entry name" value="EXPRESSED PROTEIN"/>
    <property type="match status" value="1"/>
</dbReference>
<evidence type="ECO:0000256" key="1">
    <source>
        <dbReference type="SAM" id="SignalP"/>
    </source>
</evidence>